<feature type="domain" description="BTB" evidence="7">
    <location>
        <begin position="234"/>
        <end position="302"/>
    </location>
</feature>
<dbReference type="InterPro" id="IPR011333">
    <property type="entry name" value="SKP1/BTB/POZ_sf"/>
</dbReference>
<evidence type="ECO:0000313" key="10">
    <source>
        <dbReference type="EnsemblPlants" id="Pp3c15_21700V3.1"/>
    </source>
</evidence>
<dbReference type="GeneID" id="112292829"/>
<accession>A0A2K1JE14</accession>
<evidence type="ECO:0000256" key="6">
    <source>
        <dbReference type="SAM" id="MobiDB-lite"/>
    </source>
</evidence>
<reference evidence="9 11" key="2">
    <citation type="journal article" date="2018" name="Plant J.">
        <title>The Physcomitrella patens chromosome-scale assembly reveals moss genome structure and evolution.</title>
        <authorList>
            <person name="Lang D."/>
            <person name="Ullrich K.K."/>
            <person name="Murat F."/>
            <person name="Fuchs J."/>
            <person name="Jenkins J."/>
            <person name="Haas F.B."/>
            <person name="Piednoel M."/>
            <person name="Gundlach H."/>
            <person name="Van Bel M."/>
            <person name="Meyberg R."/>
            <person name="Vives C."/>
            <person name="Morata J."/>
            <person name="Symeonidi A."/>
            <person name="Hiss M."/>
            <person name="Muchero W."/>
            <person name="Kamisugi Y."/>
            <person name="Saleh O."/>
            <person name="Blanc G."/>
            <person name="Decker E.L."/>
            <person name="van Gessel N."/>
            <person name="Grimwood J."/>
            <person name="Hayes R.D."/>
            <person name="Graham S.W."/>
            <person name="Gunter L.E."/>
            <person name="McDaniel S.F."/>
            <person name="Hoernstein S.N.W."/>
            <person name="Larsson A."/>
            <person name="Li F.W."/>
            <person name="Perroud P.F."/>
            <person name="Phillips J."/>
            <person name="Ranjan P."/>
            <person name="Rokshar D.S."/>
            <person name="Rothfels C.J."/>
            <person name="Schneider L."/>
            <person name="Shu S."/>
            <person name="Stevenson D.W."/>
            <person name="Thummler F."/>
            <person name="Tillich M."/>
            <person name="Villarreal Aguilar J.C."/>
            <person name="Widiez T."/>
            <person name="Wong G.K."/>
            <person name="Wymore A."/>
            <person name="Zhang Y."/>
            <person name="Zimmer A.D."/>
            <person name="Quatrano R.S."/>
            <person name="Mayer K.F.X."/>
            <person name="Goodstein D."/>
            <person name="Casacuberta J.M."/>
            <person name="Vandepoele K."/>
            <person name="Reski R."/>
            <person name="Cuming A.C."/>
            <person name="Tuskan G.A."/>
            <person name="Maumus F."/>
            <person name="Salse J."/>
            <person name="Schmutz J."/>
            <person name="Rensing S.A."/>
        </authorList>
    </citation>
    <scope>NUCLEOTIDE SEQUENCE [LARGE SCALE GENOMIC DNA]</scope>
    <source>
        <strain evidence="10 11">cv. Gransden 2004</strain>
    </source>
</reference>
<sequence length="553" mass="62316">MILTAREKQVRFWVHLDNPYPSGSEAMASPGPPALKNVSVSERPPLPLQPHSQSQAHAALLRAASLFQSKPPPVSRSLSADRTQVYQLTQPPSIYRSLSADRTRNYNSIQSPPKEITPQETSVGRIQYPSLTSSSSERRLLKQSSLSSLSSQQRSSVSSSSRLSSSAAAKSTKLGNIPAPPPSPSLKPRFRRQLVKLSSVLKKLPQEYNRSGPISIPKSIIDTWDRMFFEEINTDVSVYTSGGHRLGAHSIVLMSRSPVLKFQLQEQFKTSRLAEISILGVPFQAVRCFLRFLYSSRCEQEDMEEFSLHLLVLAHSYRLPALKRVCTDSYDQGLLNTENVVDVLQVARLCDEPRLYLLCLRRILSDFKDIARSDGWRTMKESDPALEQEIVEAVIDSDIKKRERSRCFDEDRVYSQLNDTMDALIHICRDGCKSIGPHDKAWDGRKGDCSFPACKGLESLVRHFAACKLKVSGGCVHCKRMWQLLELHSRMCTLQESCKVPLCRHFKVRVGQEPNRKEEMRWKMLVCKVQSAKAASRAFSLAAVTTKLAKQVR</sequence>
<evidence type="ECO:0000259" key="8">
    <source>
        <dbReference type="PROSITE" id="PS50134"/>
    </source>
</evidence>
<dbReference type="EnsemblPlants" id="Pp3c15_21700V3.4">
    <property type="protein sequence ID" value="Pp3c15_21700V3.4"/>
    <property type="gene ID" value="Pp3c15_21700"/>
</dbReference>
<dbReference type="EMBL" id="ABEU02000015">
    <property type="protein sequence ID" value="PNR39765.1"/>
    <property type="molecule type" value="Genomic_DNA"/>
</dbReference>
<dbReference type="InterPro" id="IPR035898">
    <property type="entry name" value="TAZ_dom_sf"/>
</dbReference>
<dbReference type="Gene3D" id="3.30.710.10">
    <property type="entry name" value="Potassium Channel Kv1.1, Chain A"/>
    <property type="match status" value="1"/>
</dbReference>
<gene>
    <name evidence="10" type="primary">LOC112292829</name>
    <name evidence="9" type="ORF">PHYPA_020045</name>
</gene>
<feature type="domain" description="TAZ-type" evidence="8">
    <location>
        <begin position="410"/>
        <end position="506"/>
    </location>
</feature>
<dbReference type="EnsemblPlants" id="Pp3c15_21700V3.5">
    <property type="protein sequence ID" value="Pp3c15_21700V3.5"/>
    <property type="gene ID" value="Pp3c15_21700"/>
</dbReference>
<evidence type="ECO:0000256" key="1">
    <source>
        <dbReference type="ARBA" id="ARBA00004906"/>
    </source>
</evidence>
<dbReference type="RefSeq" id="XP_024397448.1">
    <property type="nucleotide sequence ID" value="XM_024541680.2"/>
</dbReference>
<evidence type="ECO:0008006" key="12">
    <source>
        <dbReference type="Google" id="ProtNLM"/>
    </source>
</evidence>
<dbReference type="Proteomes" id="UP000006727">
    <property type="component" value="Chromosome 15"/>
</dbReference>
<dbReference type="GO" id="GO:0006355">
    <property type="term" value="P:regulation of DNA-templated transcription"/>
    <property type="evidence" value="ECO:0007669"/>
    <property type="project" value="UniProtKB-ARBA"/>
</dbReference>
<dbReference type="GO" id="GO:0009725">
    <property type="term" value="P:response to hormone"/>
    <property type="evidence" value="ECO:0007669"/>
    <property type="project" value="UniProtKB-ARBA"/>
</dbReference>
<organism evidence="9">
    <name type="scientific">Physcomitrium patens</name>
    <name type="common">Spreading-leaved earth moss</name>
    <name type="synonym">Physcomitrella patens</name>
    <dbReference type="NCBI Taxonomy" id="3218"/>
    <lineage>
        <taxon>Eukaryota</taxon>
        <taxon>Viridiplantae</taxon>
        <taxon>Streptophyta</taxon>
        <taxon>Embryophyta</taxon>
        <taxon>Bryophyta</taxon>
        <taxon>Bryophytina</taxon>
        <taxon>Bryopsida</taxon>
        <taxon>Funariidae</taxon>
        <taxon>Funariales</taxon>
        <taxon>Funariaceae</taxon>
        <taxon>Physcomitrium</taxon>
    </lineage>
</organism>
<feature type="compositionally biased region" description="Polar residues" evidence="6">
    <location>
        <begin position="76"/>
        <end position="92"/>
    </location>
</feature>
<evidence type="ECO:0000256" key="5">
    <source>
        <dbReference type="ARBA" id="ARBA00022833"/>
    </source>
</evidence>
<dbReference type="InterPro" id="IPR000197">
    <property type="entry name" value="Znf_TAZ"/>
</dbReference>
<dbReference type="EnsemblPlants" id="Pp3c15_21700V3.1">
    <property type="protein sequence ID" value="Pp3c15_21700V3.1"/>
    <property type="gene ID" value="Pp3c15_21700"/>
</dbReference>
<dbReference type="FunFam" id="1.20.1020.10:FF:000004">
    <property type="entry name" value="BTB/POZ and TAZ domain-containing protein 2"/>
    <property type="match status" value="1"/>
</dbReference>
<dbReference type="Gramene" id="Pp3c15_21700V3.3">
    <property type="protein sequence ID" value="Pp3c15_21700V3.3"/>
    <property type="gene ID" value="Pp3c15_21700"/>
</dbReference>
<dbReference type="Gramene" id="Pp3c15_21700V3.4">
    <property type="protein sequence ID" value="Pp3c15_21700V3.4"/>
    <property type="gene ID" value="Pp3c15_21700"/>
</dbReference>
<reference evidence="9 11" key="1">
    <citation type="journal article" date="2008" name="Science">
        <title>The Physcomitrella genome reveals evolutionary insights into the conquest of land by plants.</title>
        <authorList>
            <person name="Rensing S."/>
            <person name="Lang D."/>
            <person name="Zimmer A."/>
            <person name="Terry A."/>
            <person name="Salamov A."/>
            <person name="Shapiro H."/>
            <person name="Nishiyama T."/>
            <person name="Perroud P.-F."/>
            <person name="Lindquist E."/>
            <person name="Kamisugi Y."/>
            <person name="Tanahashi T."/>
            <person name="Sakakibara K."/>
            <person name="Fujita T."/>
            <person name="Oishi K."/>
            <person name="Shin-I T."/>
            <person name="Kuroki Y."/>
            <person name="Toyoda A."/>
            <person name="Suzuki Y."/>
            <person name="Hashimoto A."/>
            <person name="Yamaguchi K."/>
            <person name="Sugano A."/>
            <person name="Kohara Y."/>
            <person name="Fujiyama A."/>
            <person name="Anterola A."/>
            <person name="Aoki S."/>
            <person name="Ashton N."/>
            <person name="Barbazuk W.B."/>
            <person name="Barker E."/>
            <person name="Bennetzen J."/>
            <person name="Bezanilla M."/>
            <person name="Blankenship R."/>
            <person name="Cho S.H."/>
            <person name="Dutcher S."/>
            <person name="Estelle M."/>
            <person name="Fawcett J.A."/>
            <person name="Gundlach H."/>
            <person name="Hanada K."/>
            <person name="Heyl A."/>
            <person name="Hicks K.A."/>
            <person name="Hugh J."/>
            <person name="Lohr M."/>
            <person name="Mayer K."/>
            <person name="Melkozernov A."/>
            <person name="Murata T."/>
            <person name="Nelson D."/>
            <person name="Pils B."/>
            <person name="Prigge M."/>
            <person name="Reiss B."/>
            <person name="Renner T."/>
            <person name="Rombauts S."/>
            <person name="Rushton P."/>
            <person name="Sanderfoot A."/>
            <person name="Schween G."/>
            <person name="Shiu S.-H."/>
            <person name="Stueber K."/>
            <person name="Theodoulou F.L."/>
            <person name="Tu H."/>
            <person name="Van de Peer Y."/>
            <person name="Verrier P.J."/>
            <person name="Waters E."/>
            <person name="Wood A."/>
            <person name="Yang L."/>
            <person name="Cove D."/>
            <person name="Cuming A."/>
            <person name="Hasebe M."/>
            <person name="Lucas S."/>
            <person name="Mishler D.B."/>
            <person name="Reski R."/>
            <person name="Grigoriev I."/>
            <person name="Quatrano R.S."/>
            <person name="Boore J.L."/>
        </authorList>
    </citation>
    <scope>NUCLEOTIDE SEQUENCE [LARGE SCALE GENOMIC DNA]</scope>
    <source>
        <strain evidence="10 11">cv. Gransden 2004</strain>
    </source>
</reference>
<dbReference type="RefSeq" id="XP_024397453.1">
    <property type="nucleotide sequence ID" value="XM_024541685.2"/>
</dbReference>
<dbReference type="Gramene" id="Pp3c15_21700V3.1">
    <property type="protein sequence ID" value="Pp3c15_21700V3.1"/>
    <property type="gene ID" value="Pp3c15_21700"/>
</dbReference>
<dbReference type="EnsemblPlants" id="Pp3c15_21700V3.3">
    <property type="protein sequence ID" value="Pp3c15_21700V3.3"/>
    <property type="gene ID" value="Pp3c15_21700"/>
</dbReference>
<dbReference type="STRING" id="3218.A0A2K1JE14"/>
<dbReference type="FunCoup" id="A0A2K1JE14">
    <property type="interactions" value="8"/>
</dbReference>
<reference evidence="10" key="3">
    <citation type="submission" date="2020-12" db="UniProtKB">
        <authorList>
            <consortium name="EnsemblPlants"/>
        </authorList>
    </citation>
    <scope>IDENTIFICATION</scope>
</reference>
<dbReference type="Gramene" id="Pp3c15_21700V3.6">
    <property type="protein sequence ID" value="Pp3c15_21700V3.6"/>
    <property type="gene ID" value="Pp3c15_21700"/>
</dbReference>
<dbReference type="PANTHER" id="PTHR46287:SF11">
    <property type="entry name" value="BTB_POZ AND TAZ DOMAIN-CONTAINING PROTEIN 4"/>
    <property type="match status" value="1"/>
</dbReference>
<evidence type="ECO:0000313" key="11">
    <source>
        <dbReference type="Proteomes" id="UP000006727"/>
    </source>
</evidence>
<dbReference type="PROSITE" id="PS50097">
    <property type="entry name" value="BTB"/>
    <property type="match status" value="1"/>
</dbReference>
<keyword evidence="3" id="KW-0863">Zinc-finger</keyword>
<dbReference type="OrthoDB" id="6359816at2759"/>
<dbReference type="AlphaFoldDB" id="A0A2K1JE14"/>
<dbReference type="Gene3D" id="1.25.40.420">
    <property type="match status" value="1"/>
</dbReference>
<dbReference type="EnsemblPlants" id="Pp3c15_21700V3.2">
    <property type="protein sequence ID" value="Pp3c15_21700V3.2"/>
    <property type="gene ID" value="Pp3c15_21700"/>
</dbReference>
<dbReference type="SMART" id="SM00225">
    <property type="entry name" value="BTB"/>
    <property type="match status" value="1"/>
</dbReference>
<comment type="pathway">
    <text evidence="1">Protein modification; protein ubiquitination.</text>
</comment>
<dbReference type="RefSeq" id="XP_024397451.1">
    <property type="nucleotide sequence ID" value="XM_024541683.2"/>
</dbReference>
<dbReference type="InterPro" id="IPR000210">
    <property type="entry name" value="BTB/POZ_dom"/>
</dbReference>
<dbReference type="PaxDb" id="3218-PP1S271_32V6.1"/>
<dbReference type="FunFam" id="1.25.40.420:FF:000012">
    <property type="entry name" value="BTB/POZ and TAZ domain-containing protein 2"/>
    <property type="match status" value="1"/>
</dbReference>
<evidence type="ECO:0000313" key="9">
    <source>
        <dbReference type="EMBL" id="PNR39765.1"/>
    </source>
</evidence>
<dbReference type="RefSeq" id="XP_073395498.1">
    <property type="nucleotide sequence ID" value="XM_073539397.1"/>
</dbReference>
<dbReference type="Pfam" id="PF02135">
    <property type="entry name" value="zf-TAZ"/>
    <property type="match status" value="1"/>
</dbReference>
<dbReference type="PROSITE" id="PS50134">
    <property type="entry name" value="ZF_TAZ"/>
    <property type="match status" value="1"/>
</dbReference>
<evidence type="ECO:0000256" key="4">
    <source>
        <dbReference type="ARBA" id="ARBA00022786"/>
    </source>
</evidence>
<keyword evidence="11" id="KW-1185">Reference proteome</keyword>
<keyword evidence="2" id="KW-0479">Metal-binding</keyword>
<dbReference type="OMA" id="YCKVPLC"/>
<dbReference type="CDD" id="cd14733">
    <property type="entry name" value="BACK"/>
    <property type="match status" value="1"/>
</dbReference>
<dbReference type="Gene3D" id="1.20.1020.10">
    <property type="entry name" value="TAZ domain"/>
    <property type="match status" value="1"/>
</dbReference>
<dbReference type="SUPFAM" id="SSF54695">
    <property type="entry name" value="POZ domain"/>
    <property type="match status" value="1"/>
</dbReference>
<dbReference type="InterPro" id="IPR044513">
    <property type="entry name" value="BT1/2/3/4/5"/>
</dbReference>
<feature type="region of interest" description="Disordered" evidence="6">
    <location>
        <begin position="70"/>
        <end position="188"/>
    </location>
</feature>
<name>A0A2K1JE14_PHYPA</name>
<dbReference type="KEGG" id="ppp:112292829"/>
<evidence type="ECO:0000256" key="3">
    <source>
        <dbReference type="ARBA" id="ARBA00022771"/>
    </source>
</evidence>
<evidence type="ECO:0000256" key="2">
    <source>
        <dbReference type="ARBA" id="ARBA00022723"/>
    </source>
</evidence>
<evidence type="ECO:0000259" key="7">
    <source>
        <dbReference type="PROSITE" id="PS50097"/>
    </source>
</evidence>
<dbReference type="SUPFAM" id="SSF57933">
    <property type="entry name" value="TAZ domain"/>
    <property type="match status" value="1"/>
</dbReference>
<dbReference type="EnsemblPlants" id="Pp3c15_21700V3.6">
    <property type="protein sequence ID" value="Pp3c15_21700V3.6"/>
    <property type="gene ID" value="Pp3c15_21700"/>
</dbReference>
<dbReference type="Gramene" id="Pp3c15_21700V3.5">
    <property type="protein sequence ID" value="Pp3c15_21700V3.5"/>
    <property type="gene ID" value="Pp3c15_21700"/>
</dbReference>
<dbReference type="GO" id="GO:0008270">
    <property type="term" value="F:zinc ion binding"/>
    <property type="evidence" value="ECO:0007669"/>
    <property type="project" value="UniProtKB-KW"/>
</dbReference>
<proteinExistence type="predicted"/>
<protein>
    <recommendedName>
        <fullName evidence="12">BTB domain-containing protein</fullName>
    </recommendedName>
</protein>
<dbReference type="Pfam" id="PF00651">
    <property type="entry name" value="BTB"/>
    <property type="match status" value="1"/>
</dbReference>
<dbReference type="GO" id="GO:0042542">
    <property type="term" value="P:response to hydrogen peroxide"/>
    <property type="evidence" value="ECO:0007669"/>
    <property type="project" value="UniProtKB-ARBA"/>
</dbReference>
<dbReference type="PANTHER" id="PTHR46287">
    <property type="entry name" value="BTB/POZ AND TAZ DOMAIN-CONTAINING PROTEIN 3-RELATED"/>
    <property type="match status" value="1"/>
</dbReference>
<keyword evidence="5" id="KW-0862">Zinc</keyword>
<dbReference type="RefSeq" id="XP_073395499.1">
    <property type="nucleotide sequence ID" value="XM_073539398.1"/>
</dbReference>
<dbReference type="GO" id="GO:0009751">
    <property type="term" value="P:response to salicylic acid"/>
    <property type="evidence" value="ECO:0007669"/>
    <property type="project" value="UniProtKB-ARBA"/>
</dbReference>
<dbReference type="GO" id="GO:0005516">
    <property type="term" value="F:calmodulin binding"/>
    <property type="evidence" value="ECO:0007669"/>
    <property type="project" value="UniProtKB-ARBA"/>
</dbReference>
<dbReference type="SMART" id="SM00551">
    <property type="entry name" value="ZnF_TAZ"/>
    <property type="match status" value="1"/>
</dbReference>
<keyword evidence="4" id="KW-0833">Ubl conjugation pathway</keyword>
<dbReference type="Gramene" id="Pp3c15_21700V3.2">
    <property type="protein sequence ID" value="Pp3c15_21700V3.2"/>
    <property type="gene ID" value="Pp3c15_21700"/>
</dbReference>
<feature type="compositionally biased region" description="Low complexity" evidence="6">
    <location>
        <begin position="142"/>
        <end position="166"/>
    </location>
</feature>
<dbReference type="RefSeq" id="XP_024397452.1">
    <property type="nucleotide sequence ID" value="XM_024541684.2"/>
</dbReference>